<reference evidence="1" key="2">
    <citation type="submission" date="2021-10" db="EMBL/GenBank/DDBJ databases">
        <title>Phylogenomics reveals ancestral predisposition of the termite-cultivated fungus Termitomyces towards a domesticated lifestyle.</title>
        <authorList>
            <person name="Auxier B."/>
            <person name="Grum-Grzhimaylo A."/>
            <person name="Cardenas M.E."/>
            <person name="Lodge J.D."/>
            <person name="Laessoe T."/>
            <person name="Pedersen O."/>
            <person name="Smith M.E."/>
            <person name="Kuyper T.W."/>
            <person name="Franco-Molano E.A."/>
            <person name="Baroni T.J."/>
            <person name="Aanen D.K."/>
        </authorList>
    </citation>
    <scope>NUCLEOTIDE SEQUENCE</scope>
    <source>
        <strain evidence="1">D49</strain>
    </source>
</reference>
<evidence type="ECO:0000313" key="2">
    <source>
        <dbReference type="Proteomes" id="UP000717328"/>
    </source>
</evidence>
<comment type="caution">
    <text evidence="1">The sequence shown here is derived from an EMBL/GenBank/DDBJ whole genome shotgun (WGS) entry which is preliminary data.</text>
</comment>
<accession>A0A9P7KJ07</accession>
<proteinExistence type="predicted"/>
<name>A0A9P7KJ07_9AGAR</name>
<reference evidence="1" key="1">
    <citation type="submission" date="2021-02" db="EMBL/GenBank/DDBJ databases">
        <authorList>
            <person name="Nieuwenhuis M."/>
            <person name="Van De Peppel L.J.J."/>
        </authorList>
    </citation>
    <scope>NUCLEOTIDE SEQUENCE</scope>
    <source>
        <strain evidence="1">D49</strain>
    </source>
</reference>
<evidence type="ECO:0000313" key="1">
    <source>
        <dbReference type="EMBL" id="KAG5651494.1"/>
    </source>
</evidence>
<gene>
    <name evidence="1" type="ORF">H0H81_008466</name>
</gene>
<dbReference type="AlphaFoldDB" id="A0A9P7KJ07"/>
<keyword evidence="2" id="KW-1185">Reference proteome</keyword>
<sequence length="351" mass="40286">MVVDETCDRYQVEKIVETIFKQLHDSWNGVPGGSPWNKWYLKNANGPDAIKVTDSERKQQGVQGRLIAWKTGKPFVPSSLFFRTIDTAKLLPMHLADFNIQMYAHPSTWQWADDPRVVRGRTWTRKDWQTFTLVGMMQELLLLRNMHDRGGGDIPIIIVDWEPEFLAQALDYWVRLSKGEWTEEQRNLEYVKIERTLCRRARPCFPQADLLVRALLQDPAVGYVPPFIVFHPITFKGRATALFTSPANRPPQAFIDSFPTACSTPQCEETECGFFNLKACRSLAKDSKMVRKSIWPTGLVACNVWTCDVQHAPNVAKPTFLQRCQRCKEALYCSPSHQVRFIGIEKLSSYG</sequence>
<dbReference type="OrthoDB" id="432970at2759"/>
<organism evidence="1 2">
    <name type="scientific">Sphagnurus paluster</name>
    <dbReference type="NCBI Taxonomy" id="117069"/>
    <lineage>
        <taxon>Eukaryota</taxon>
        <taxon>Fungi</taxon>
        <taxon>Dikarya</taxon>
        <taxon>Basidiomycota</taxon>
        <taxon>Agaricomycotina</taxon>
        <taxon>Agaricomycetes</taxon>
        <taxon>Agaricomycetidae</taxon>
        <taxon>Agaricales</taxon>
        <taxon>Tricholomatineae</taxon>
        <taxon>Lyophyllaceae</taxon>
        <taxon>Sphagnurus</taxon>
    </lineage>
</organism>
<dbReference type="EMBL" id="JABCKI010000235">
    <property type="protein sequence ID" value="KAG5651494.1"/>
    <property type="molecule type" value="Genomic_DNA"/>
</dbReference>
<protein>
    <recommendedName>
        <fullName evidence="3">MYND-type domain-containing protein</fullName>
    </recommendedName>
</protein>
<dbReference type="Proteomes" id="UP000717328">
    <property type="component" value="Unassembled WGS sequence"/>
</dbReference>
<evidence type="ECO:0008006" key="3">
    <source>
        <dbReference type="Google" id="ProtNLM"/>
    </source>
</evidence>